<reference evidence="1 2" key="1">
    <citation type="journal article" date="2013" name="PLoS Genet.">
        <title>The genome and development-dependent transcriptomes of Pyronema confluens: a window into fungal evolution.</title>
        <authorList>
            <person name="Traeger S."/>
            <person name="Altegoer F."/>
            <person name="Freitag M."/>
            <person name="Gabaldon T."/>
            <person name="Kempken F."/>
            <person name="Kumar A."/>
            <person name="Marcet-Houben M."/>
            <person name="Poggeler S."/>
            <person name="Stajich J.E."/>
            <person name="Nowrousian M."/>
        </authorList>
    </citation>
    <scope>NUCLEOTIDE SEQUENCE [LARGE SCALE GENOMIC DNA]</scope>
    <source>
        <strain evidence="2">CBS 100304</strain>
        <tissue evidence="1">Vegetative mycelium</tissue>
    </source>
</reference>
<keyword evidence="2" id="KW-1185">Reference proteome</keyword>
<name>U4KUZ2_PYROM</name>
<dbReference type="Proteomes" id="UP000018144">
    <property type="component" value="Unassembled WGS sequence"/>
</dbReference>
<sequence>MDHTVLEKSVKNHSD</sequence>
<evidence type="ECO:0000313" key="1">
    <source>
        <dbReference type="EMBL" id="CCX04651.1"/>
    </source>
</evidence>
<evidence type="ECO:0000313" key="2">
    <source>
        <dbReference type="Proteomes" id="UP000018144"/>
    </source>
</evidence>
<accession>U4KUZ2</accession>
<protein>
    <submittedName>
        <fullName evidence="1">Uncharacterized protein</fullName>
    </submittedName>
</protein>
<gene>
    <name evidence="1" type="ORF">PCON_03253</name>
</gene>
<proteinExistence type="predicted"/>
<organism evidence="1 2">
    <name type="scientific">Pyronema omphalodes (strain CBS 100304)</name>
    <name type="common">Pyronema confluens</name>
    <dbReference type="NCBI Taxonomy" id="1076935"/>
    <lineage>
        <taxon>Eukaryota</taxon>
        <taxon>Fungi</taxon>
        <taxon>Dikarya</taxon>
        <taxon>Ascomycota</taxon>
        <taxon>Pezizomycotina</taxon>
        <taxon>Pezizomycetes</taxon>
        <taxon>Pezizales</taxon>
        <taxon>Pyronemataceae</taxon>
        <taxon>Pyronema</taxon>
    </lineage>
</organism>
<dbReference type="EMBL" id="HF935213">
    <property type="protein sequence ID" value="CCX04651.1"/>
    <property type="molecule type" value="Genomic_DNA"/>
</dbReference>